<evidence type="ECO:0000256" key="6">
    <source>
        <dbReference type="NCBIfam" id="TIGR00922"/>
    </source>
</evidence>
<dbReference type="RefSeq" id="WP_101028823.1">
    <property type="nucleotide sequence ID" value="NZ_CABMMZ010000038.1"/>
</dbReference>
<dbReference type="InterPro" id="IPR014722">
    <property type="entry name" value="Rib_uL2_dom2"/>
</dbReference>
<keyword evidence="4 5" id="KW-0804">Transcription</keyword>
<evidence type="ECO:0000256" key="2">
    <source>
        <dbReference type="ARBA" id="ARBA00022814"/>
    </source>
</evidence>
<dbReference type="GO" id="GO:0031564">
    <property type="term" value="P:transcription antitermination"/>
    <property type="evidence" value="ECO:0007669"/>
    <property type="project" value="UniProtKB-UniRule"/>
</dbReference>
<proteinExistence type="inferred from homology"/>
<evidence type="ECO:0000256" key="1">
    <source>
        <dbReference type="ARBA" id="ARBA00022472"/>
    </source>
</evidence>
<dbReference type="PANTHER" id="PTHR30265">
    <property type="entry name" value="RHO-INTERACTING TRANSCRIPTION TERMINATION FACTOR NUSG"/>
    <property type="match status" value="1"/>
</dbReference>
<dbReference type="InterPro" id="IPR043425">
    <property type="entry name" value="NusG-like"/>
</dbReference>
<dbReference type="EMBL" id="NNSR01000038">
    <property type="protein sequence ID" value="PKD31847.1"/>
    <property type="molecule type" value="Genomic_DNA"/>
</dbReference>
<dbReference type="Proteomes" id="UP000233425">
    <property type="component" value="Unassembled WGS sequence"/>
</dbReference>
<accession>A0A2N0UXX8</accession>
<keyword evidence="1 5" id="KW-0806">Transcription termination</keyword>
<gene>
    <name evidence="5" type="primary">nusG</name>
    <name evidence="10" type="ORF">RBATCC27255_00763</name>
</gene>
<dbReference type="SUPFAM" id="SSF82679">
    <property type="entry name" value="N-utilization substance G protein NusG, N-terminal domain"/>
    <property type="match status" value="1"/>
</dbReference>
<dbReference type="InterPro" id="IPR008991">
    <property type="entry name" value="Translation_prot_SH3-like_sf"/>
</dbReference>
<evidence type="ECO:0000256" key="4">
    <source>
        <dbReference type="ARBA" id="ARBA00023163"/>
    </source>
</evidence>
<reference evidence="10" key="1">
    <citation type="journal article" date="2018" name="Environ. Microbiol.">
        <title>Sporulation capability and amylosome conservation among diverse human colonic and rumen isolates of the keystone starch-degrader Ruminococcus bromii.</title>
        <authorList>
            <person name="Mukhopadhya I."/>
            <person name="Morais S."/>
            <person name="Laverde-Gomez J."/>
            <person name="Sheridan P.O."/>
            <person name="Walker A.W."/>
            <person name="Kelly W."/>
            <person name="Klieve A.V."/>
            <person name="Ouwerkerk D."/>
            <person name="Duncan S.H."/>
            <person name="Louis P."/>
            <person name="Koropatkin N."/>
            <person name="Cockburn D."/>
            <person name="Kibler R."/>
            <person name="Cooper P.J."/>
            <person name="Sandoval C."/>
            <person name="Crost E."/>
            <person name="Juge N."/>
            <person name="Bayer E.A."/>
            <person name="Flint H.J."/>
        </authorList>
    </citation>
    <scope>NUCLEOTIDE SEQUENCE [LARGE SCALE GENOMIC DNA]</scope>
    <source>
        <strain evidence="10">ATCC 27255</strain>
    </source>
</reference>
<dbReference type="InterPro" id="IPR036735">
    <property type="entry name" value="NGN_dom_sf"/>
</dbReference>
<dbReference type="GO" id="GO:0032784">
    <property type="term" value="P:regulation of DNA-templated transcription elongation"/>
    <property type="evidence" value="ECO:0007669"/>
    <property type="project" value="InterPro"/>
</dbReference>
<dbReference type="GO" id="GO:0006354">
    <property type="term" value="P:DNA-templated transcription elongation"/>
    <property type="evidence" value="ECO:0007669"/>
    <property type="project" value="UniProtKB-UniRule"/>
</dbReference>
<dbReference type="Gene3D" id="3.30.70.940">
    <property type="entry name" value="NusG, N-terminal domain"/>
    <property type="match status" value="1"/>
</dbReference>
<dbReference type="PRINTS" id="PR00338">
    <property type="entry name" value="NUSGTNSCPFCT"/>
</dbReference>
<dbReference type="Gene3D" id="2.30.30.30">
    <property type="match status" value="1"/>
</dbReference>
<dbReference type="Pfam" id="PF00467">
    <property type="entry name" value="KOW"/>
    <property type="match status" value="1"/>
</dbReference>
<name>A0A2N0UXX8_9FIRM</name>
<dbReference type="InterPro" id="IPR005824">
    <property type="entry name" value="KOW"/>
</dbReference>
<keyword evidence="11" id="KW-1185">Reference proteome</keyword>
<feature type="domain" description="KOW" evidence="9">
    <location>
        <begin position="119"/>
        <end position="146"/>
    </location>
</feature>
<comment type="function">
    <text evidence="5 7">Participates in transcription elongation, termination and antitermination.</text>
</comment>
<evidence type="ECO:0000313" key="10">
    <source>
        <dbReference type="EMBL" id="PKD31847.1"/>
    </source>
</evidence>
<dbReference type="InterPro" id="IPR047050">
    <property type="entry name" value="NGN"/>
</dbReference>
<dbReference type="GO" id="GO:0005829">
    <property type="term" value="C:cytosol"/>
    <property type="evidence" value="ECO:0007669"/>
    <property type="project" value="TreeGrafter"/>
</dbReference>
<dbReference type="NCBIfam" id="TIGR00922">
    <property type="entry name" value="nusG"/>
    <property type="match status" value="1"/>
</dbReference>
<evidence type="ECO:0000256" key="5">
    <source>
        <dbReference type="HAMAP-Rule" id="MF_00948"/>
    </source>
</evidence>
<dbReference type="CDD" id="cd09891">
    <property type="entry name" value="NGN_Bact_1"/>
    <property type="match status" value="1"/>
</dbReference>
<evidence type="ECO:0000256" key="7">
    <source>
        <dbReference type="RuleBase" id="RU000538"/>
    </source>
</evidence>
<dbReference type="SMART" id="SM00738">
    <property type="entry name" value="NGN"/>
    <property type="match status" value="1"/>
</dbReference>
<dbReference type="SUPFAM" id="SSF50104">
    <property type="entry name" value="Translation proteins SH3-like domain"/>
    <property type="match status" value="1"/>
</dbReference>
<comment type="similarity">
    <text evidence="5 7">Belongs to the NusG family.</text>
</comment>
<dbReference type="PROSITE" id="PS01014">
    <property type="entry name" value="NUSG"/>
    <property type="match status" value="1"/>
</dbReference>
<evidence type="ECO:0000256" key="3">
    <source>
        <dbReference type="ARBA" id="ARBA00023015"/>
    </source>
</evidence>
<dbReference type="AlphaFoldDB" id="A0A2N0UXX8"/>
<evidence type="ECO:0000259" key="9">
    <source>
        <dbReference type="SMART" id="SM00739"/>
    </source>
</evidence>
<comment type="caution">
    <text evidence="10">The sequence shown here is derived from an EMBL/GenBank/DDBJ whole genome shotgun (WGS) entry which is preliminary data.</text>
</comment>
<dbReference type="HAMAP" id="MF_00948">
    <property type="entry name" value="NusG"/>
    <property type="match status" value="1"/>
</dbReference>
<evidence type="ECO:0000259" key="8">
    <source>
        <dbReference type="SMART" id="SM00738"/>
    </source>
</evidence>
<organism evidence="10 11">
    <name type="scientific">Ruminococcus bromii</name>
    <dbReference type="NCBI Taxonomy" id="40518"/>
    <lineage>
        <taxon>Bacteria</taxon>
        <taxon>Bacillati</taxon>
        <taxon>Bacillota</taxon>
        <taxon>Clostridia</taxon>
        <taxon>Eubacteriales</taxon>
        <taxon>Oscillospiraceae</taxon>
        <taxon>Ruminococcus</taxon>
    </lineage>
</organism>
<dbReference type="InterPro" id="IPR001062">
    <property type="entry name" value="Transcrpt_antiterm_NusG"/>
</dbReference>
<dbReference type="GO" id="GO:0006353">
    <property type="term" value="P:DNA-templated transcription termination"/>
    <property type="evidence" value="ECO:0007669"/>
    <property type="project" value="UniProtKB-UniRule"/>
</dbReference>
<protein>
    <recommendedName>
        <fullName evidence="5 6">Transcription termination/antitermination protein NusG</fullName>
    </recommendedName>
</protein>
<dbReference type="InterPro" id="IPR015869">
    <property type="entry name" value="Transcrpt_antiterm_NusG_bac_CS"/>
</dbReference>
<dbReference type="GeneID" id="93768723"/>
<dbReference type="SMART" id="SM00739">
    <property type="entry name" value="KOW"/>
    <property type="match status" value="1"/>
</dbReference>
<dbReference type="CDD" id="cd06091">
    <property type="entry name" value="KOW_NusG"/>
    <property type="match status" value="1"/>
</dbReference>
<dbReference type="PANTHER" id="PTHR30265:SF2">
    <property type="entry name" value="TRANSCRIPTION TERMINATION_ANTITERMINATION PROTEIN NUSG"/>
    <property type="match status" value="1"/>
</dbReference>
<keyword evidence="2 5" id="KW-0889">Transcription antitermination</keyword>
<sequence length="175" mass="19680">MAESEAKWYVVHTYSGYENKVATDLKTTAENRNLQDMIIDVKVPVEIVTETVGDKTKEVENKLFPGYVFVKMVYTDETWYVVRNIRGCTGFVGPGSKPVPLTDAEVYRMGVETRSVKLNYSVGDSVRIIDGPLEDFVGVVEEIDADKDYVRVVVSMFGRETPVELELAQAEPIED</sequence>
<feature type="domain" description="NusG-like N-terminal" evidence="8">
    <location>
        <begin position="5"/>
        <end position="113"/>
    </location>
</feature>
<dbReference type="FunFam" id="2.30.30.30:FF:000002">
    <property type="entry name" value="Transcription termination/antitermination factor NusG"/>
    <property type="match status" value="1"/>
</dbReference>
<keyword evidence="3 5" id="KW-0805">Transcription regulation</keyword>
<dbReference type="InterPro" id="IPR006645">
    <property type="entry name" value="NGN-like_dom"/>
</dbReference>
<evidence type="ECO:0000313" key="11">
    <source>
        <dbReference type="Proteomes" id="UP000233425"/>
    </source>
</evidence>
<dbReference type="Pfam" id="PF02357">
    <property type="entry name" value="NusG"/>
    <property type="match status" value="1"/>
</dbReference>